<evidence type="ECO:0000313" key="2">
    <source>
        <dbReference type="Proteomes" id="UP000708208"/>
    </source>
</evidence>
<reference evidence="1" key="1">
    <citation type="submission" date="2021-06" db="EMBL/GenBank/DDBJ databases">
        <authorList>
            <person name="Hodson N. C."/>
            <person name="Mongue J. A."/>
            <person name="Jaron S. K."/>
        </authorList>
    </citation>
    <scope>NUCLEOTIDE SEQUENCE</scope>
</reference>
<dbReference type="Proteomes" id="UP000708208">
    <property type="component" value="Unassembled WGS sequence"/>
</dbReference>
<organism evidence="1 2">
    <name type="scientific">Allacma fusca</name>
    <dbReference type="NCBI Taxonomy" id="39272"/>
    <lineage>
        <taxon>Eukaryota</taxon>
        <taxon>Metazoa</taxon>
        <taxon>Ecdysozoa</taxon>
        <taxon>Arthropoda</taxon>
        <taxon>Hexapoda</taxon>
        <taxon>Collembola</taxon>
        <taxon>Symphypleona</taxon>
        <taxon>Sminthuridae</taxon>
        <taxon>Allacma</taxon>
    </lineage>
</organism>
<dbReference type="AlphaFoldDB" id="A0A8J2JH70"/>
<keyword evidence="2" id="KW-1185">Reference proteome</keyword>
<feature type="non-terminal residue" evidence="1">
    <location>
        <position position="1"/>
    </location>
</feature>
<evidence type="ECO:0000313" key="1">
    <source>
        <dbReference type="EMBL" id="CAG7720081.1"/>
    </source>
</evidence>
<gene>
    <name evidence="1" type="ORF">AFUS01_LOCUS9370</name>
</gene>
<dbReference type="EMBL" id="CAJVCH010067152">
    <property type="protein sequence ID" value="CAG7720081.1"/>
    <property type="molecule type" value="Genomic_DNA"/>
</dbReference>
<proteinExistence type="predicted"/>
<comment type="caution">
    <text evidence="1">The sequence shown here is derived from an EMBL/GenBank/DDBJ whole genome shotgun (WGS) entry which is preliminary data.</text>
</comment>
<name>A0A8J2JH70_9HEXA</name>
<sequence>LHSVKTVTSQRLEVVQAEPKNTLYQGWFNVSGKELDELKQSLASIDKADGALIS</sequence>
<dbReference type="OrthoDB" id="10069295at2759"/>
<protein>
    <submittedName>
        <fullName evidence="1">Uncharacterized protein</fullName>
    </submittedName>
</protein>
<accession>A0A8J2JH70</accession>
<feature type="non-terminal residue" evidence="1">
    <location>
        <position position="54"/>
    </location>
</feature>